<dbReference type="InterPro" id="IPR050109">
    <property type="entry name" value="HTH-type_TetR-like_transc_reg"/>
</dbReference>
<dbReference type="Gene3D" id="1.10.357.10">
    <property type="entry name" value="Tetracycline Repressor, domain 2"/>
    <property type="match status" value="1"/>
</dbReference>
<dbReference type="InterPro" id="IPR025996">
    <property type="entry name" value="MT1864/Rv1816-like_C"/>
</dbReference>
<dbReference type="Proteomes" id="UP000007721">
    <property type="component" value="Chromosome"/>
</dbReference>
<reference evidence="6 7" key="1">
    <citation type="submission" date="2009-01" db="EMBL/GenBank/DDBJ databases">
        <title>Complete sequence of Geobacter sp. FRC-32.</title>
        <authorList>
            <consortium name="US DOE Joint Genome Institute"/>
            <person name="Lucas S."/>
            <person name="Copeland A."/>
            <person name="Lapidus A."/>
            <person name="Glavina del Rio T."/>
            <person name="Dalin E."/>
            <person name="Tice H."/>
            <person name="Bruce D."/>
            <person name="Goodwin L."/>
            <person name="Pitluck S."/>
            <person name="Saunders E."/>
            <person name="Brettin T."/>
            <person name="Detter J.C."/>
            <person name="Han C."/>
            <person name="Larimer F."/>
            <person name="Land M."/>
            <person name="Hauser L."/>
            <person name="Kyrpides N."/>
            <person name="Ovchinnikova G."/>
            <person name="Kostka J."/>
            <person name="Richardson P."/>
        </authorList>
    </citation>
    <scope>NUCLEOTIDE SEQUENCE [LARGE SCALE GENOMIC DNA]</scope>
    <source>
        <strain evidence="7">DSM 22248 / JCM 15807 / FRC-32</strain>
    </source>
</reference>
<dbReference type="InterPro" id="IPR001647">
    <property type="entry name" value="HTH_TetR"/>
</dbReference>
<dbReference type="PROSITE" id="PS50977">
    <property type="entry name" value="HTH_TETR_2"/>
    <property type="match status" value="1"/>
</dbReference>
<evidence type="ECO:0000256" key="4">
    <source>
        <dbReference type="PROSITE-ProRule" id="PRU00335"/>
    </source>
</evidence>
<dbReference type="GO" id="GO:0003700">
    <property type="term" value="F:DNA-binding transcription factor activity"/>
    <property type="evidence" value="ECO:0007669"/>
    <property type="project" value="TreeGrafter"/>
</dbReference>
<proteinExistence type="predicted"/>
<accession>B9M4C3</accession>
<dbReference type="KEGG" id="geo:Geob_3235"/>
<name>B9M4C3_GEODF</name>
<dbReference type="AlphaFoldDB" id="B9M4C3"/>
<dbReference type="eggNOG" id="COG1309">
    <property type="taxonomic scope" value="Bacteria"/>
</dbReference>
<dbReference type="PANTHER" id="PTHR30055">
    <property type="entry name" value="HTH-TYPE TRANSCRIPTIONAL REGULATOR RUTR"/>
    <property type="match status" value="1"/>
</dbReference>
<dbReference type="OrthoDB" id="63332at2"/>
<keyword evidence="3" id="KW-0804">Transcription</keyword>
<dbReference type="PANTHER" id="PTHR30055:SF212">
    <property type="entry name" value="TETR-FAMILY FAMILY TRANSCRIPTIONAL REGULATOR"/>
    <property type="match status" value="1"/>
</dbReference>
<organism evidence="6 7">
    <name type="scientific">Geotalea daltonii (strain DSM 22248 / JCM 15807 / FRC-32)</name>
    <name type="common">Geobacter daltonii</name>
    <dbReference type="NCBI Taxonomy" id="316067"/>
    <lineage>
        <taxon>Bacteria</taxon>
        <taxon>Pseudomonadati</taxon>
        <taxon>Thermodesulfobacteriota</taxon>
        <taxon>Desulfuromonadia</taxon>
        <taxon>Geobacterales</taxon>
        <taxon>Geobacteraceae</taxon>
        <taxon>Geotalea</taxon>
    </lineage>
</organism>
<evidence type="ECO:0000256" key="1">
    <source>
        <dbReference type="ARBA" id="ARBA00023015"/>
    </source>
</evidence>
<evidence type="ECO:0000313" key="6">
    <source>
        <dbReference type="EMBL" id="ACM21578.1"/>
    </source>
</evidence>
<feature type="domain" description="HTH tetR-type" evidence="5">
    <location>
        <begin position="12"/>
        <end position="72"/>
    </location>
</feature>
<keyword evidence="1" id="KW-0805">Transcription regulation</keyword>
<gene>
    <name evidence="6" type="ordered locus">Geob_3235</name>
</gene>
<dbReference type="STRING" id="316067.Geob_3235"/>
<evidence type="ECO:0000256" key="3">
    <source>
        <dbReference type="ARBA" id="ARBA00023163"/>
    </source>
</evidence>
<keyword evidence="2 4" id="KW-0238">DNA-binding</keyword>
<dbReference type="HOGENOM" id="CLU_069356_40_3_7"/>
<dbReference type="InterPro" id="IPR009057">
    <property type="entry name" value="Homeodomain-like_sf"/>
</dbReference>
<evidence type="ECO:0000313" key="7">
    <source>
        <dbReference type="Proteomes" id="UP000007721"/>
    </source>
</evidence>
<sequence>MGLKERRQRHKNEFKAEILEAALALFVQEGYNGFSMRKLASRIEYSPTTIYLYFRDKDDLLLHICENFYANLLQEQLQGMIADAPPEQHLRQAFLCYVSYSLKHPELYKVVFFSNPQLYGKPEDYLSRDTMSLRCWKQFCELVDNCIKSGYFRHLDCYTLSTVLWSAMHGLVTSTIFTKDFPMPDPAIMTEMMLDGIFSGYRADHP</sequence>
<dbReference type="RefSeq" id="WP_012648306.1">
    <property type="nucleotide sequence ID" value="NC_011979.1"/>
</dbReference>
<dbReference type="EMBL" id="CP001390">
    <property type="protein sequence ID" value="ACM21578.1"/>
    <property type="molecule type" value="Genomic_DNA"/>
</dbReference>
<dbReference type="Pfam" id="PF00440">
    <property type="entry name" value="TetR_N"/>
    <property type="match status" value="1"/>
</dbReference>
<dbReference type="InterPro" id="IPR036271">
    <property type="entry name" value="Tet_transcr_reg_TetR-rel_C_sf"/>
</dbReference>
<dbReference type="PRINTS" id="PR00455">
    <property type="entry name" value="HTHTETR"/>
</dbReference>
<dbReference type="GO" id="GO:0000976">
    <property type="term" value="F:transcription cis-regulatory region binding"/>
    <property type="evidence" value="ECO:0007669"/>
    <property type="project" value="TreeGrafter"/>
</dbReference>
<dbReference type="SUPFAM" id="SSF46689">
    <property type="entry name" value="Homeodomain-like"/>
    <property type="match status" value="1"/>
</dbReference>
<evidence type="ECO:0000259" key="5">
    <source>
        <dbReference type="PROSITE" id="PS50977"/>
    </source>
</evidence>
<protein>
    <submittedName>
        <fullName evidence="6">Helix-turn-helix transcriptional regulator, TetR family</fullName>
    </submittedName>
</protein>
<dbReference type="SUPFAM" id="SSF48498">
    <property type="entry name" value="Tetracyclin repressor-like, C-terminal domain"/>
    <property type="match status" value="1"/>
</dbReference>
<dbReference type="Pfam" id="PF13305">
    <property type="entry name" value="TetR_C_33"/>
    <property type="match status" value="1"/>
</dbReference>
<feature type="DNA-binding region" description="H-T-H motif" evidence="4">
    <location>
        <begin position="35"/>
        <end position="54"/>
    </location>
</feature>
<evidence type="ECO:0000256" key="2">
    <source>
        <dbReference type="ARBA" id="ARBA00023125"/>
    </source>
</evidence>
<keyword evidence="7" id="KW-1185">Reference proteome</keyword>